<organism evidence="7 8">
    <name type="scientific">Lapidilactobacillus achengensis</name>
    <dbReference type="NCBI Taxonomy" id="2486000"/>
    <lineage>
        <taxon>Bacteria</taxon>
        <taxon>Bacillati</taxon>
        <taxon>Bacillota</taxon>
        <taxon>Bacilli</taxon>
        <taxon>Lactobacillales</taxon>
        <taxon>Lactobacillaceae</taxon>
        <taxon>Lapidilactobacillus</taxon>
    </lineage>
</organism>
<dbReference type="Proteomes" id="UP001596310">
    <property type="component" value="Unassembled WGS sequence"/>
</dbReference>
<dbReference type="RefSeq" id="WP_125602115.1">
    <property type="nucleotide sequence ID" value="NZ_JBHSSM010000013.1"/>
</dbReference>
<evidence type="ECO:0000313" key="7">
    <source>
        <dbReference type="EMBL" id="MFC6314650.1"/>
    </source>
</evidence>
<keyword evidence="3" id="KW-0028">Amino-acid biosynthesis</keyword>
<keyword evidence="7" id="KW-0326">Glycosidase</keyword>
<keyword evidence="4 7" id="KW-0378">Hydrolase</keyword>
<evidence type="ECO:0000313" key="8">
    <source>
        <dbReference type="Proteomes" id="UP001596310"/>
    </source>
</evidence>
<protein>
    <recommendedName>
        <fullName evidence="2">adenosylhomocysteine nucleosidase</fullName>
        <ecNumber evidence="2">3.2.2.9</ecNumber>
    </recommendedName>
</protein>
<evidence type="ECO:0000256" key="4">
    <source>
        <dbReference type="ARBA" id="ARBA00022801"/>
    </source>
</evidence>
<dbReference type="CDD" id="cd09008">
    <property type="entry name" value="MTAN"/>
    <property type="match status" value="1"/>
</dbReference>
<feature type="domain" description="Nucleoside phosphorylase" evidence="6">
    <location>
        <begin position="2"/>
        <end position="227"/>
    </location>
</feature>
<reference evidence="8" key="1">
    <citation type="journal article" date="2019" name="Int. J. Syst. Evol. Microbiol.">
        <title>The Global Catalogue of Microorganisms (GCM) 10K type strain sequencing project: providing services to taxonomists for standard genome sequencing and annotation.</title>
        <authorList>
            <consortium name="The Broad Institute Genomics Platform"/>
            <consortium name="The Broad Institute Genome Sequencing Center for Infectious Disease"/>
            <person name="Wu L."/>
            <person name="Ma J."/>
        </authorList>
    </citation>
    <scope>NUCLEOTIDE SEQUENCE [LARGE SCALE GENOMIC DNA]</scope>
    <source>
        <strain evidence="8">CCM 8897</strain>
    </source>
</reference>
<evidence type="ECO:0000256" key="3">
    <source>
        <dbReference type="ARBA" id="ARBA00022605"/>
    </source>
</evidence>
<evidence type="ECO:0000256" key="5">
    <source>
        <dbReference type="ARBA" id="ARBA00023167"/>
    </source>
</evidence>
<evidence type="ECO:0000256" key="1">
    <source>
        <dbReference type="ARBA" id="ARBA00004945"/>
    </source>
</evidence>
<dbReference type="NCBIfam" id="TIGR01704">
    <property type="entry name" value="MTA_SAH-Nsdase"/>
    <property type="match status" value="1"/>
</dbReference>
<dbReference type="InterPro" id="IPR010049">
    <property type="entry name" value="MTA_SAH_Nsdase"/>
</dbReference>
<name>A0ABW1UP86_9LACO</name>
<evidence type="ECO:0000256" key="2">
    <source>
        <dbReference type="ARBA" id="ARBA00011974"/>
    </source>
</evidence>
<evidence type="ECO:0000259" key="6">
    <source>
        <dbReference type="Pfam" id="PF01048"/>
    </source>
</evidence>
<dbReference type="Gene3D" id="3.40.50.1580">
    <property type="entry name" value="Nucleoside phosphorylase domain"/>
    <property type="match status" value="1"/>
</dbReference>
<comment type="caution">
    <text evidence="7">The sequence shown here is derived from an EMBL/GenBank/DDBJ whole genome shotgun (WGS) entry which is preliminary data.</text>
</comment>
<gene>
    <name evidence="7" type="ORF">ACFQHW_03605</name>
</gene>
<dbReference type="InterPro" id="IPR000845">
    <property type="entry name" value="Nucleoside_phosphorylase_d"/>
</dbReference>
<accession>A0ABW1UP86</accession>
<dbReference type="EC" id="3.2.2.9" evidence="2"/>
<sequence>MKVGILVPMAEEIGRYRKHLRAVSEEVIGQVRFTIGHYKNVDLILAQSGIGKVQAALTATILFDHFAVDCVINSGSAAGVGAGLQVGDLVIGDRLVYHDVDVTGGGDYVLGQVPDHETYFNADAKLLATIQAAAAQLTLNSVTGLIATGDQFIADPEHVALIKQNFPGVQAVEMEGAAVAQVATSFQKPFLIIRAISDNGDDAATVSFDEFVVTAGRNAAKLLLTAIPEFAEA</sequence>
<dbReference type="PANTHER" id="PTHR46832:SF1">
    <property type="entry name" value="5'-METHYLTHIOADENOSINE_S-ADENOSYLHOMOCYSTEINE NUCLEOSIDASE"/>
    <property type="match status" value="1"/>
</dbReference>
<dbReference type="Pfam" id="PF01048">
    <property type="entry name" value="PNP_UDP_1"/>
    <property type="match status" value="1"/>
</dbReference>
<comment type="pathway">
    <text evidence="1">Amino-acid biosynthesis; L-methionine biosynthesis via salvage pathway; S-methyl-5-thio-alpha-D-ribose 1-phosphate from S-methyl-5'-thioadenosine (hydrolase route): step 1/2.</text>
</comment>
<dbReference type="SUPFAM" id="SSF53167">
    <property type="entry name" value="Purine and uridine phosphorylases"/>
    <property type="match status" value="1"/>
</dbReference>
<dbReference type="GO" id="GO:0008782">
    <property type="term" value="F:adenosylhomocysteine nucleosidase activity"/>
    <property type="evidence" value="ECO:0007669"/>
    <property type="project" value="UniProtKB-EC"/>
</dbReference>
<dbReference type="NCBIfam" id="NF004079">
    <property type="entry name" value="PRK05584.1"/>
    <property type="match status" value="1"/>
</dbReference>
<dbReference type="PANTHER" id="PTHR46832">
    <property type="entry name" value="5'-METHYLTHIOADENOSINE/S-ADENOSYLHOMOCYSTEINE NUCLEOSIDASE"/>
    <property type="match status" value="1"/>
</dbReference>
<dbReference type="InterPro" id="IPR035994">
    <property type="entry name" value="Nucleoside_phosphorylase_sf"/>
</dbReference>
<keyword evidence="5" id="KW-0486">Methionine biosynthesis</keyword>
<keyword evidence="8" id="KW-1185">Reference proteome</keyword>
<proteinExistence type="predicted"/>
<dbReference type="EMBL" id="JBHSSM010000013">
    <property type="protein sequence ID" value="MFC6314650.1"/>
    <property type="molecule type" value="Genomic_DNA"/>
</dbReference>